<dbReference type="Pfam" id="PF23559">
    <property type="entry name" value="WHD_DRP"/>
    <property type="match status" value="1"/>
</dbReference>
<dbReference type="FunFam" id="1.10.10.10:FF:000322">
    <property type="entry name" value="Probable disease resistance protein At1g63360"/>
    <property type="match status" value="1"/>
</dbReference>
<evidence type="ECO:0000259" key="7">
    <source>
        <dbReference type="Pfam" id="PF18052"/>
    </source>
</evidence>
<evidence type="ECO:0000259" key="9">
    <source>
        <dbReference type="Pfam" id="PF25019"/>
    </source>
</evidence>
<dbReference type="InterPro" id="IPR042197">
    <property type="entry name" value="Apaf_helical"/>
</dbReference>
<evidence type="ECO:0000256" key="4">
    <source>
        <dbReference type="ARBA" id="ARBA00022821"/>
    </source>
</evidence>
<feature type="domain" description="Disease resistance N-terminal" evidence="7">
    <location>
        <begin position="5"/>
        <end position="79"/>
    </location>
</feature>
<dbReference type="InterPro" id="IPR056789">
    <property type="entry name" value="LRR_R13L1-DRL21"/>
</dbReference>
<feature type="domain" description="Disease resistance protein winged helix" evidence="8">
    <location>
        <begin position="411"/>
        <end position="482"/>
    </location>
</feature>
<dbReference type="InterPro" id="IPR041118">
    <property type="entry name" value="Rx_N"/>
</dbReference>
<dbReference type="SMR" id="A0A445LYC5"/>
<dbReference type="CDD" id="cd14798">
    <property type="entry name" value="RX-CC_like"/>
    <property type="match status" value="1"/>
</dbReference>
<dbReference type="SUPFAM" id="SSF52058">
    <property type="entry name" value="L domain-like"/>
    <property type="match status" value="1"/>
</dbReference>
<dbReference type="GO" id="GO:0005524">
    <property type="term" value="F:ATP binding"/>
    <property type="evidence" value="ECO:0007669"/>
    <property type="project" value="UniProtKB-KW"/>
</dbReference>
<evidence type="ECO:0000256" key="5">
    <source>
        <dbReference type="ARBA" id="ARBA00022840"/>
    </source>
</evidence>
<dbReference type="Gene3D" id="1.20.5.4130">
    <property type="match status" value="1"/>
</dbReference>
<dbReference type="EMBL" id="QZWG01000001">
    <property type="protein sequence ID" value="RZC28308.1"/>
    <property type="molecule type" value="Genomic_DNA"/>
</dbReference>
<dbReference type="Gene3D" id="3.80.10.10">
    <property type="entry name" value="Ribonuclease Inhibitor"/>
    <property type="match status" value="2"/>
</dbReference>
<dbReference type="Gene3D" id="3.40.50.300">
    <property type="entry name" value="P-loop containing nucleotide triphosphate hydrolases"/>
    <property type="match status" value="1"/>
</dbReference>
<dbReference type="InterPro" id="IPR027417">
    <property type="entry name" value="P-loop_NTPase"/>
</dbReference>
<evidence type="ECO:0000259" key="6">
    <source>
        <dbReference type="Pfam" id="PF00931"/>
    </source>
</evidence>
<keyword evidence="11" id="KW-1185">Reference proteome</keyword>
<keyword evidence="3" id="KW-0547">Nucleotide-binding</keyword>
<sequence length="870" mass="100306">MAEAVVEIVLEKLNSLIQKELGLFFGFDEDMKRIASLLTTIKATLEDAEEKKFSNIGIKYWLGKLKDAARILDDILDECGPSNKVQSSYLSSFLPKHVVFHYKIVKKMKRVREMLEEISDERNKFNLTEMVLERSRVIEWRKTTSSITDRQIYGREEDKDKIVNFLVDDAPQSEDLSVYPIVGLGGLGKTTLAQLVFNHKKVVSHFELRFWVCVSEDFSLRRMIKAIIKAASGHACEDLDLEPQQRRLQDLLQRKRYLLVLDDVWDDKQENWQKLKSLLACGAKGASILVTTRLSKVAEIMGTIKIPHELSLLSDNDCWELFKHQAFGPNEVELENMGKEIVKKCRGLPLAAKALGSLLHSARKKHEWFMNVKGRNLLELSLEDNSIMASLRLSYFKLPIRLRQCFAYCAIFPKDERIWKQQLIELWMANGFILSNERLDAEDVGEDLWNELYWRSFFQDIEKDEFGKVTSFKLHNLVHDLARSVTEDVCCVTEGNDGSTWTERIHHLSDHRLRPDSIQLHQVKSLRTYLLPHQRGGALSPDVLKCYSLRMLHLGEMEELPSSIGDLKHLRYLNLSGGEFETLPESLCKLWNLQILKLDHCRSLQMLPNSLIILKYLQQLSLKDCYKLSSLPPQIAKLTSLRSLTKYFVGKERGFLLVELGALKLKGDLEIKHLGKVKSVKDASDANMSSKQLNKLTLSWDRYDEEWELQENVEEILEVLHPDTQQLQSLWVGGYKGAYFPQWIFSPSLMYLRIERCREINSLHEALQHMTVLHSLSLYYLRNLESLPECLGNLPLLHELAIGFCSKLRSLPMSLSLGSLKMLRIWGCPELEKQCGKETGEALSKIAQFPEIRVNGYLIKVFSNLERHKS</sequence>
<dbReference type="FunFam" id="3.40.50.300:FF:001091">
    <property type="entry name" value="Probable disease resistance protein At1g61300"/>
    <property type="match status" value="1"/>
</dbReference>
<dbReference type="InterPro" id="IPR032675">
    <property type="entry name" value="LRR_dom_sf"/>
</dbReference>
<dbReference type="Pfam" id="PF25019">
    <property type="entry name" value="LRR_R13L1-DRL21"/>
    <property type="match status" value="1"/>
</dbReference>
<evidence type="ECO:0000256" key="2">
    <source>
        <dbReference type="ARBA" id="ARBA00022737"/>
    </source>
</evidence>
<dbReference type="Pfam" id="PF18052">
    <property type="entry name" value="Rx_N"/>
    <property type="match status" value="1"/>
</dbReference>
<dbReference type="PRINTS" id="PR00364">
    <property type="entry name" value="DISEASERSIST"/>
</dbReference>
<reference evidence="10 11" key="1">
    <citation type="submission" date="2018-09" db="EMBL/GenBank/DDBJ databases">
        <title>A high-quality reference genome of wild soybean provides a powerful tool to mine soybean genomes.</title>
        <authorList>
            <person name="Xie M."/>
            <person name="Chung C.Y.L."/>
            <person name="Li M.-W."/>
            <person name="Wong F.-L."/>
            <person name="Chan T.-F."/>
            <person name="Lam H.-M."/>
        </authorList>
    </citation>
    <scope>NUCLEOTIDE SEQUENCE [LARGE SCALE GENOMIC DNA]</scope>
    <source>
        <strain evidence="11">cv. W05</strain>
        <tissue evidence="10">Hypocotyl of etiolated seedlings</tissue>
    </source>
</reference>
<keyword evidence="4" id="KW-0611">Plant defense</keyword>
<dbReference type="InterPro" id="IPR036388">
    <property type="entry name" value="WH-like_DNA-bd_sf"/>
</dbReference>
<keyword evidence="1" id="KW-0433">Leucine-rich repeat</keyword>
<dbReference type="InterPro" id="IPR002182">
    <property type="entry name" value="NB-ARC"/>
</dbReference>
<keyword evidence="5" id="KW-0067">ATP-binding</keyword>
<protein>
    <submittedName>
        <fullName evidence="10">Disease resistance protein RGA2</fullName>
    </submittedName>
</protein>
<dbReference type="Proteomes" id="UP000289340">
    <property type="component" value="Chromosome 1"/>
</dbReference>
<keyword evidence="2" id="KW-0677">Repeat</keyword>
<dbReference type="GO" id="GO:0043531">
    <property type="term" value="F:ADP binding"/>
    <property type="evidence" value="ECO:0007669"/>
    <property type="project" value="InterPro"/>
</dbReference>
<dbReference type="InterPro" id="IPR038005">
    <property type="entry name" value="RX-like_CC"/>
</dbReference>
<evidence type="ECO:0000313" key="11">
    <source>
        <dbReference type="Proteomes" id="UP000289340"/>
    </source>
</evidence>
<evidence type="ECO:0000313" key="10">
    <source>
        <dbReference type="EMBL" id="RZC28308.1"/>
    </source>
</evidence>
<dbReference type="Gene3D" id="1.10.8.430">
    <property type="entry name" value="Helical domain of apoptotic protease-activating factors"/>
    <property type="match status" value="1"/>
</dbReference>
<dbReference type="GO" id="GO:0051707">
    <property type="term" value="P:response to other organism"/>
    <property type="evidence" value="ECO:0007669"/>
    <property type="project" value="UniProtKB-ARBA"/>
</dbReference>
<dbReference type="PANTHER" id="PTHR36766:SF42">
    <property type="entry name" value="NB-ARC DOMAIN DISEASE RESISTANCE PROTEIN"/>
    <property type="match status" value="1"/>
</dbReference>
<comment type="caution">
    <text evidence="10">The sequence shown here is derived from an EMBL/GenBank/DDBJ whole genome shotgun (WGS) entry which is preliminary data.</text>
</comment>
<name>A0A445LYC5_GLYSO</name>
<dbReference type="GO" id="GO:0006952">
    <property type="term" value="P:defense response"/>
    <property type="evidence" value="ECO:0007669"/>
    <property type="project" value="UniProtKB-KW"/>
</dbReference>
<dbReference type="InterPro" id="IPR058922">
    <property type="entry name" value="WHD_DRP"/>
</dbReference>
<evidence type="ECO:0000259" key="8">
    <source>
        <dbReference type="Pfam" id="PF23559"/>
    </source>
</evidence>
<dbReference type="Pfam" id="PF00931">
    <property type="entry name" value="NB-ARC"/>
    <property type="match status" value="1"/>
</dbReference>
<feature type="domain" description="R13L1/DRL21-like LRR repeat region" evidence="9">
    <location>
        <begin position="658"/>
        <end position="779"/>
    </location>
</feature>
<feature type="domain" description="NB-ARC" evidence="6">
    <location>
        <begin position="156"/>
        <end position="327"/>
    </location>
</feature>
<dbReference type="Gene3D" id="1.10.10.10">
    <property type="entry name" value="Winged helix-like DNA-binding domain superfamily/Winged helix DNA-binding domain"/>
    <property type="match status" value="1"/>
</dbReference>
<proteinExistence type="predicted"/>
<evidence type="ECO:0000256" key="3">
    <source>
        <dbReference type="ARBA" id="ARBA00022741"/>
    </source>
</evidence>
<gene>
    <name evidence="10" type="ORF">D0Y65_000346</name>
</gene>
<organism evidence="10 11">
    <name type="scientific">Glycine soja</name>
    <name type="common">Wild soybean</name>
    <dbReference type="NCBI Taxonomy" id="3848"/>
    <lineage>
        <taxon>Eukaryota</taxon>
        <taxon>Viridiplantae</taxon>
        <taxon>Streptophyta</taxon>
        <taxon>Embryophyta</taxon>
        <taxon>Tracheophyta</taxon>
        <taxon>Spermatophyta</taxon>
        <taxon>Magnoliopsida</taxon>
        <taxon>eudicotyledons</taxon>
        <taxon>Gunneridae</taxon>
        <taxon>Pentapetalae</taxon>
        <taxon>rosids</taxon>
        <taxon>fabids</taxon>
        <taxon>Fabales</taxon>
        <taxon>Fabaceae</taxon>
        <taxon>Papilionoideae</taxon>
        <taxon>50 kb inversion clade</taxon>
        <taxon>NPAAA clade</taxon>
        <taxon>indigoferoid/millettioid clade</taxon>
        <taxon>Phaseoleae</taxon>
        <taxon>Glycine</taxon>
        <taxon>Glycine subgen. Soja</taxon>
    </lineage>
</organism>
<dbReference type="SUPFAM" id="SSF52540">
    <property type="entry name" value="P-loop containing nucleoside triphosphate hydrolases"/>
    <property type="match status" value="1"/>
</dbReference>
<dbReference type="AlphaFoldDB" id="A0A445LYC5"/>
<accession>A0A445LYC5</accession>
<dbReference type="PANTHER" id="PTHR36766">
    <property type="entry name" value="PLANT BROAD-SPECTRUM MILDEW RESISTANCE PROTEIN RPW8"/>
    <property type="match status" value="1"/>
</dbReference>
<evidence type="ECO:0000256" key="1">
    <source>
        <dbReference type="ARBA" id="ARBA00022614"/>
    </source>
</evidence>